<reference evidence="1 2" key="1">
    <citation type="submission" date="2016-11" db="EMBL/GenBank/DDBJ databases">
        <authorList>
            <person name="Jaros S."/>
            <person name="Januszkiewicz K."/>
            <person name="Wedrychowicz H."/>
        </authorList>
    </citation>
    <scope>NUCLEOTIDE SEQUENCE [LARGE SCALE GENOMIC DNA]</scope>
    <source>
        <strain evidence="1 2">DSM 26910</strain>
    </source>
</reference>
<proteinExistence type="predicted"/>
<dbReference type="AlphaFoldDB" id="A0A1M4WPC7"/>
<name>A0A1M4WPC7_9BACT</name>
<evidence type="ECO:0000313" key="1">
    <source>
        <dbReference type="EMBL" id="SHE83161.1"/>
    </source>
</evidence>
<protein>
    <recommendedName>
        <fullName evidence="3">Beta-barrel porin-2, OmpL-like. bbp2</fullName>
    </recommendedName>
</protein>
<dbReference type="STRING" id="1484053.SAMN05444274_102514"/>
<dbReference type="EMBL" id="FQUM01000002">
    <property type="protein sequence ID" value="SHE83161.1"/>
    <property type="molecule type" value="Genomic_DNA"/>
</dbReference>
<accession>A0A1M4WPC7</accession>
<evidence type="ECO:0000313" key="2">
    <source>
        <dbReference type="Proteomes" id="UP000184164"/>
    </source>
</evidence>
<evidence type="ECO:0008006" key="3">
    <source>
        <dbReference type="Google" id="ProtNLM"/>
    </source>
</evidence>
<organism evidence="1 2">
    <name type="scientific">Mariniphaga anaerophila</name>
    <dbReference type="NCBI Taxonomy" id="1484053"/>
    <lineage>
        <taxon>Bacteria</taxon>
        <taxon>Pseudomonadati</taxon>
        <taxon>Bacteroidota</taxon>
        <taxon>Bacteroidia</taxon>
        <taxon>Marinilabiliales</taxon>
        <taxon>Prolixibacteraceae</taxon>
        <taxon>Mariniphaga</taxon>
    </lineage>
</organism>
<sequence>MNKIIVAGIALLCAFAARSQSDEKPKVDIYGFVRVDAYVDSYKGVDAGHDIFYLLPLYVVTNGVEVNKQPSSNISAVASRLGVRVSFPEVLNAKATGLIEFDFAGNLKSDPTLFRIRQAYSLFSWEKSSLLVGQTWHPFFGGSAVPVVAGLNTGAPFSCFNRSPMIRYNMALGRFSVSAAAVSEMQYCSPLADMADFSFLLTTNHAKRNALVPELVFTTEYNQAAVTVGAGAGYKRIKPRMLISGTEESAVADEFLSSATYMAYGRYKKDKFMFLLKTYLGENMSHLVMPGGYGVASLDPQTGRETYTSYTTYTTSLSVVYGRKWRVGMFGGYGGNLGTDKPLYSDDGKAKTYGSFLNMQKMYRVAPHISLNLKNFRLVGEYEMTAANYGTGTIDFSNGLFSSTHKAINNRGIISLTHSF</sequence>
<dbReference type="RefSeq" id="WP_072999738.1">
    <property type="nucleotide sequence ID" value="NZ_FQUM01000002.1"/>
</dbReference>
<gene>
    <name evidence="1" type="ORF">SAMN05444274_102514</name>
</gene>
<dbReference type="OrthoDB" id="9802177at2"/>
<dbReference type="SUPFAM" id="SSF56935">
    <property type="entry name" value="Porins"/>
    <property type="match status" value="1"/>
</dbReference>
<keyword evidence="2" id="KW-1185">Reference proteome</keyword>
<dbReference type="Proteomes" id="UP000184164">
    <property type="component" value="Unassembled WGS sequence"/>
</dbReference>